<evidence type="ECO:0000313" key="3">
    <source>
        <dbReference type="Proteomes" id="UP000054538"/>
    </source>
</evidence>
<reference evidence="3" key="2">
    <citation type="submission" date="2015-01" db="EMBL/GenBank/DDBJ databases">
        <title>Evolutionary Origins and Diversification of the Mycorrhizal Mutualists.</title>
        <authorList>
            <consortium name="DOE Joint Genome Institute"/>
            <consortium name="Mycorrhizal Genomics Consortium"/>
            <person name="Kohler A."/>
            <person name="Kuo A."/>
            <person name="Nagy L.G."/>
            <person name="Floudas D."/>
            <person name="Copeland A."/>
            <person name="Barry K.W."/>
            <person name="Cichocki N."/>
            <person name="Veneault-Fourrey C."/>
            <person name="LaButti K."/>
            <person name="Lindquist E.A."/>
            <person name="Lipzen A."/>
            <person name="Lundell T."/>
            <person name="Morin E."/>
            <person name="Murat C."/>
            <person name="Riley R."/>
            <person name="Ohm R."/>
            <person name="Sun H."/>
            <person name="Tunlid A."/>
            <person name="Henrissat B."/>
            <person name="Grigoriev I.V."/>
            <person name="Hibbett D.S."/>
            <person name="Martin F."/>
        </authorList>
    </citation>
    <scope>NUCLEOTIDE SEQUENCE [LARGE SCALE GENOMIC DNA]</scope>
    <source>
        <strain evidence="3">Ve08.2h10</strain>
    </source>
</reference>
<dbReference type="InterPro" id="IPR012337">
    <property type="entry name" value="RNaseH-like_sf"/>
</dbReference>
<dbReference type="STRING" id="930991.A0A0D0DDK5"/>
<keyword evidence="1" id="KW-0732">Signal</keyword>
<dbReference type="OrthoDB" id="3270520at2759"/>
<evidence type="ECO:0000256" key="1">
    <source>
        <dbReference type="SAM" id="SignalP"/>
    </source>
</evidence>
<gene>
    <name evidence="2" type="ORF">PAXRUDRAFT_162941</name>
</gene>
<dbReference type="InParanoid" id="A0A0D0DDK5"/>
<evidence type="ECO:0000313" key="2">
    <source>
        <dbReference type="EMBL" id="KIK78839.1"/>
    </source>
</evidence>
<dbReference type="HOGENOM" id="CLU_1533067_0_0_1"/>
<sequence>MELITWLCLKTLVLALIRETQLLTVLTCWTAHYLAYRHLLQLHQTLFAIVVADEIQSVDRKKIITGDAKAKAKATKMTELIKDTLFWYEITWIKMHLEPLAFAANVTQATICMVDTVLLTFSFLGMQYKSMSEPEDTKAVSAIIQSIERRWEKCDQEIFIAAVMINPFYKTTPFS</sequence>
<dbReference type="Proteomes" id="UP000054538">
    <property type="component" value="Unassembled WGS sequence"/>
</dbReference>
<dbReference type="SUPFAM" id="SSF53098">
    <property type="entry name" value="Ribonuclease H-like"/>
    <property type="match status" value="1"/>
</dbReference>
<dbReference type="AlphaFoldDB" id="A0A0D0DDK5"/>
<accession>A0A0D0DDK5</accession>
<dbReference type="EMBL" id="KN826457">
    <property type="protein sequence ID" value="KIK78839.1"/>
    <property type="molecule type" value="Genomic_DNA"/>
</dbReference>
<keyword evidence="3" id="KW-1185">Reference proteome</keyword>
<proteinExistence type="predicted"/>
<reference evidence="2 3" key="1">
    <citation type="submission" date="2014-04" db="EMBL/GenBank/DDBJ databases">
        <authorList>
            <consortium name="DOE Joint Genome Institute"/>
            <person name="Kuo A."/>
            <person name="Kohler A."/>
            <person name="Jargeat P."/>
            <person name="Nagy L.G."/>
            <person name="Floudas D."/>
            <person name="Copeland A."/>
            <person name="Barry K.W."/>
            <person name="Cichocki N."/>
            <person name="Veneault-Fourrey C."/>
            <person name="LaButti K."/>
            <person name="Lindquist E.A."/>
            <person name="Lipzen A."/>
            <person name="Lundell T."/>
            <person name="Morin E."/>
            <person name="Murat C."/>
            <person name="Sun H."/>
            <person name="Tunlid A."/>
            <person name="Henrissat B."/>
            <person name="Grigoriev I.V."/>
            <person name="Hibbett D.S."/>
            <person name="Martin F."/>
            <person name="Nordberg H.P."/>
            <person name="Cantor M.N."/>
            <person name="Hua S.X."/>
        </authorList>
    </citation>
    <scope>NUCLEOTIDE SEQUENCE [LARGE SCALE GENOMIC DNA]</scope>
    <source>
        <strain evidence="2 3">Ve08.2h10</strain>
    </source>
</reference>
<protein>
    <submittedName>
        <fullName evidence="2">Uncharacterized protein</fullName>
    </submittedName>
</protein>
<name>A0A0D0DDK5_9AGAM</name>
<organism evidence="2 3">
    <name type="scientific">Paxillus rubicundulus Ve08.2h10</name>
    <dbReference type="NCBI Taxonomy" id="930991"/>
    <lineage>
        <taxon>Eukaryota</taxon>
        <taxon>Fungi</taxon>
        <taxon>Dikarya</taxon>
        <taxon>Basidiomycota</taxon>
        <taxon>Agaricomycotina</taxon>
        <taxon>Agaricomycetes</taxon>
        <taxon>Agaricomycetidae</taxon>
        <taxon>Boletales</taxon>
        <taxon>Paxilineae</taxon>
        <taxon>Paxillaceae</taxon>
        <taxon>Paxillus</taxon>
    </lineage>
</organism>
<feature type="signal peptide" evidence="1">
    <location>
        <begin position="1"/>
        <end position="15"/>
    </location>
</feature>
<feature type="chain" id="PRO_5013130805" evidence="1">
    <location>
        <begin position="16"/>
        <end position="175"/>
    </location>
</feature>